<dbReference type="STRING" id="651661.SAMN05660293_01902"/>
<comment type="pathway">
    <text evidence="1 5">Carotenoid biosynthesis.</text>
</comment>
<evidence type="ECO:0000256" key="2">
    <source>
        <dbReference type="ARBA" id="ARBA00006046"/>
    </source>
</evidence>
<evidence type="ECO:0000256" key="3">
    <source>
        <dbReference type="ARBA" id="ARBA00022746"/>
    </source>
</evidence>
<dbReference type="Pfam" id="PF01593">
    <property type="entry name" value="Amino_oxidase"/>
    <property type="match status" value="1"/>
</dbReference>
<dbReference type="NCBIfam" id="TIGR02734">
    <property type="entry name" value="crtI_fam"/>
    <property type="match status" value="1"/>
</dbReference>
<dbReference type="PRINTS" id="PR00419">
    <property type="entry name" value="ADXRDTASE"/>
</dbReference>
<dbReference type="GO" id="GO:0016491">
    <property type="term" value="F:oxidoreductase activity"/>
    <property type="evidence" value="ECO:0007669"/>
    <property type="project" value="UniProtKB-KW"/>
</dbReference>
<dbReference type="InterPro" id="IPR014105">
    <property type="entry name" value="Carotenoid/retinoid_OxRdtase"/>
</dbReference>
<dbReference type="AlphaFoldDB" id="A0A1T5DTM1"/>
<reference evidence="8" key="1">
    <citation type="submission" date="2017-02" db="EMBL/GenBank/DDBJ databases">
        <authorList>
            <person name="Varghese N."/>
            <person name="Submissions S."/>
        </authorList>
    </citation>
    <scope>NUCLEOTIDE SEQUENCE [LARGE SCALE GENOMIC DNA]</scope>
    <source>
        <strain evidence="8">DSM 22270</strain>
    </source>
</reference>
<name>A0A1T5DTM1_9BACT</name>
<dbReference type="InterPro" id="IPR036188">
    <property type="entry name" value="FAD/NAD-bd_sf"/>
</dbReference>
<evidence type="ECO:0000256" key="1">
    <source>
        <dbReference type="ARBA" id="ARBA00004829"/>
    </source>
</evidence>
<evidence type="ECO:0000259" key="6">
    <source>
        <dbReference type="Pfam" id="PF01593"/>
    </source>
</evidence>
<comment type="similarity">
    <text evidence="2 5">Belongs to the carotenoid/retinoid oxidoreductase family.</text>
</comment>
<keyword evidence="4 5" id="KW-0560">Oxidoreductase</keyword>
<organism evidence="7 8">
    <name type="scientific">Dyadobacter psychrophilus</name>
    <dbReference type="NCBI Taxonomy" id="651661"/>
    <lineage>
        <taxon>Bacteria</taxon>
        <taxon>Pseudomonadati</taxon>
        <taxon>Bacteroidota</taxon>
        <taxon>Cytophagia</taxon>
        <taxon>Cytophagales</taxon>
        <taxon>Spirosomataceae</taxon>
        <taxon>Dyadobacter</taxon>
    </lineage>
</organism>
<dbReference type="OrthoDB" id="9774675at2"/>
<keyword evidence="3 5" id="KW-0125">Carotenoid biosynthesis</keyword>
<dbReference type="PANTHER" id="PTHR43734:SF1">
    <property type="entry name" value="PHYTOENE DESATURASE"/>
    <property type="match status" value="1"/>
</dbReference>
<dbReference type="Proteomes" id="UP000190897">
    <property type="component" value="Unassembled WGS sequence"/>
</dbReference>
<evidence type="ECO:0000256" key="5">
    <source>
        <dbReference type="RuleBase" id="RU362075"/>
    </source>
</evidence>
<protein>
    <submittedName>
        <fullName evidence="7">Phytoene desaturase</fullName>
    </submittedName>
</protein>
<feature type="domain" description="Amine oxidase" evidence="6">
    <location>
        <begin position="22"/>
        <end position="494"/>
    </location>
</feature>
<gene>
    <name evidence="7" type="ORF">SAMN05660293_01902</name>
</gene>
<dbReference type="Gene3D" id="3.50.50.60">
    <property type="entry name" value="FAD/NAD(P)-binding domain"/>
    <property type="match status" value="2"/>
</dbReference>
<evidence type="ECO:0000313" key="8">
    <source>
        <dbReference type="Proteomes" id="UP000190897"/>
    </source>
</evidence>
<dbReference type="SUPFAM" id="SSF51905">
    <property type="entry name" value="FAD/NAD(P)-binding domain"/>
    <property type="match status" value="1"/>
</dbReference>
<dbReference type="EMBL" id="FUZA01000002">
    <property type="protein sequence ID" value="SKB75088.1"/>
    <property type="molecule type" value="Genomic_DNA"/>
</dbReference>
<keyword evidence="8" id="KW-1185">Reference proteome</keyword>
<evidence type="ECO:0000256" key="4">
    <source>
        <dbReference type="ARBA" id="ARBA00023002"/>
    </source>
</evidence>
<sequence length="502" mass="56249">MHNRSLTQSGKSHEIAVIGAGFAGLAAAAVLAKSGNKVTVFEKNTNAGGRARTFSQDGFLFDMGPSWYWMPDVYDSFFALFGKSTADFYELKKLDPGFAVIFENEVMDIPADYDAVCALFESIEAGSGAKLRKFIAEGEFKYRVGMDDMVYKPGHSVTEFFSFKLFKDALKLQLFTSFSKHVRQYFRDPRLLALIEFPVLFLGAMPKDTPALYSLMNFAGLKQGTFYPMGGFGKVAESFKKIAEGAGVEVLTAQNIEKFDISSGNISHLHTNSKSIQTDAVIGSADYHHIEQDLLNKEYRTYDEAYWKSRTFAPSCLLFYLGVDKKIEKLRHHNLFFDENFDQHAIEIYKDKKWPQNPLFYVCCPSKTDPSVAPQGSENLFVLMPIAIGLNDPDAIRESYFNVLMERLEKFAGEDIRSHVVYKKSYSVSDFITDYNAYQGNAYGLANTLMQTAIFKPKLKSGKVKNLFYAGQLTVPGPGVPPSIISGRIAATELQKFLNNKS</sequence>
<dbReference type="PANTHER" id="PTHR43734">
    <property type="entry name" value="PHYTOENE DESATURASE"/>
    <property type="match status" value="1"/>
</dbReference>
<dbReference type="RefSeq" id="WP_082214437.1">
    <property type="nucleotide sequence ID" value="NZ_FUZA01000002.1"/>
</dbReference>
<accession>A0A1T5DTM1</accession>
<dbReference type="GO" id="GO:0016117">
    <property type="term" value="P:carotenoid biosynthetic process"/>
    <property type="evidence" value="ECO:0007669"/>
    <property type="project" value="UniProtKB-KW"/>
</dbReference>
<proteinExistence type="inferred from homology"/>
<evidence type="ECO:0000313" key="7">
    <source>
        <dbReference type="EMBL" id="SKB75088.1"/>
    </source>
</evidence>
<dbReference type="InterPro" id="IPR002937">
    <property type="entry name" value="Amino_oxidase"/>
</dbReference>